<evidence type="ECO:0000313" key="2">
    <source>
        <dbReference type="EMBL" id="KAF2251596.1"/>
    </source>
</evidence>
<protein>
    <submittedName>
        <fullName evidence="2">Uncharacterized protein</fullName>
    </submittedName>
</protein>
<dbReference type="AlphaFoldDB" id="A0A6A6IMF3"/>
<dbReference type="GeneID" id="54586235"/>
<evidence type="ECO:0000256" key="1">
    <source>
        <dbReference type="SAM" id="MobiDB-lite"/>
    </source>
</evidence>
<dbReference type="OrthoDB" id="10651721at2759"/>
<name>A0A6A6IMF3_9PLEO</name>
<dbReference type="EMBL" id="ML987192">
    <property type="protein sequence ID" value="KAF2251596.1"/>
    <property type="molecule type" value="Genomic_DNA"/>
</dbReference>
<organism evidence="2 3">
    <name type="scientific">Trematosphaeria pertusa</name>
    <dbReference type="NCBI Taxonomy" id="390896"/>
    <lineage>
        <taxon>Eukaryota</taxon>
        <taxon>Fungi</taxon>
        <taxon>Dikarya</taxon>
        <taxon>Ascomycota</taxon>
        <taxon>Pezizomycotina</taxon>
        <taxon>Dothideomycetes</taxon>
        <taxon>Pleosporomycetidae</taxon>
        <taxon>Pleosporales</taxon>
        <taxon>Massarineae</taxon>
        <taxon>Trematosphaeriaceae</taxon>
        <taxon>Trematosphaeria</taxon>
    </lineage>
</organism>
<reference evidence="2" key="1">
    <citation type="journal article" date="2020" name="Stud. Mycol.">
        <title>101 Dothideomycetes genomes: a test case for predicting lifestyles and emergence of pathogens.</title>
        <authorList>
            <person name="Haridas S."/>
            <person name="Albert R."/>
            <person name="Binder M."/>
            <person name="Bloem J."/>
            <person name="Labutti K."/>
            <person name="Salamov A."/>
            <person name="Andreopoulos B."/>
            <person name="Baker S."/>
            <person name="Barry K."/>
            <person name="Bills G."/>
            <person name="Bluhm B."/>
            <person name="Cannon C."/>
            <person name="Castanera R."/>
            <person name="Culley D."/>
            <person name="Daum C."/>
            <person name="Ezra D."/>
            <person name="Gonzalez J."/>
            <person name="Henrissat B."/>
            <person name="Kuo A."/>
            <person name="Liang C."/>
            <person name="Lipzen A."/>
            <person name="Lutzoni F."/>
            <person name="Magnuson J."/>
            <person name="Mondo S."/>
            <person name="Nolan M."/>
            <person name="Ohm R."/>
            <person name="Pangilinan J."/>
            <person name="Park H.-J."/>
            <person name="Ramirez L."/>
            <person name="Alfaro M."/>
            <person name="Sun H."/>
            <person name="Tritt A."/>
            <person name="Yoshinaga Y."/>
            <person name="Zwiers L.-H."/>
            <person name="Turgeon B."/>
            <person name="Goodwin S."/>
            <person name="Spatafora J."/>
            <person name="Crous P."/>
            <person name="Grigoriev I."/>
        </authorList>
    </citation>
    <scope>NUCLEOTIDE SEQUENCE</scope>
    <source>
        <strain evidence="2">CBS 122368</strain>
    </source>
</reference>
<accession>A0A6A6IMF3</accession>
<evidence type="ECO:0000313" key="3">
    <source>
        <dbReference type="Proteomes" id="UP000800094"/>
    </source>
</evidence>
<keyword evidence="3" id="KW-1185">Reference proteome</keyword>
<sequence>MAPSLFSFPIVSPADDFAASWSFRAIEDSATSDNTDSGALASRHDSDVMGTTAPTGGRQGVMAPAIEHAPCLTKKRATGLNQAAPQVFELGYEGLLMPNTKPGEAPLKDPTIILPENAQSLRIYIPLDFHIFTWLTTLLALRNSTFPSLTHIQVCFHSLLRPFLADLYIEHTPTSLHLKENGKDVVPDLSPSGDKRGLVEAVLKKFAASSISLSISFYRLKRKSDGDEPQNFRTLTLMKAIRGLDEHTEELSDMLAEESEVCESNLQTSTAFVRSSSLAMPEGDELL</sequence>
<dbReference type="Proteomes" id="UP000800094">
    <property type="component" value="Unassembled WGS sequence"/>
</dbReference>
<gene>
    <name evidence="2" type="ORF">BU26DRAFT_561412</name>
</gene>
<feature type="region of interest" description="Disordered" evidence="1">
    <location>
        <begin position="30"/>
        <end position="60"/>
    </location>
</feature>
<proteinExistence type="predicted"/>
<dbReference type="RefSeq" id="XP_033686600.1">
    <property type="nucleotide sequence ID" value="XM_033832905.1"/>
</dbReference>